<organism evidence="11 12">
    <name type="scientific">Holzapfeliella saturejae</name>
    <dbReference type="NCBI Taxonomy" id="3082953"/>
    <lineage>
        <taxon>Bacteria</taxon>
        <taxon>Bacillati</taxon>
        <taxon>Bacillota</taxon>
        <taxon>Bacilli</taxon>
        <taxon>Lactobacillales</taxon>
        <taxon>Lactobacillaceae</taxon>
        <taxon>Holzapfeliella</taxon>
    </lineage>
</organism>
<keyword evidence="3 9" id="KW-0813">Transport</keyword>
<feature type="transmembrane region" description="Helical" evidence="9">
    <location>
        <begin position="348"/>
        <end position="371"/>
    </location>
</feature>
<keyword evidence="8 9" id="KW-0472">Membrane</keyword>
<dbReference type="Proteomes" id="UP001377804">
    <property type="component" value="Unassembled WGS sequence"/>
</dbReference>
<comment type="caution">
    <text evidence="11">The sequence shown here is derived from an EMBL/GenBank/DDBJ whole genome shotgun (WGS) entry which is preliminary data.</text>
</comment>
<dbReference type="Pfam" id="PF00497">
    <property type="entry name" value="SBP_bac_3"/>
    <property type="match status" value="1"/>
</dbReference>
<keyword evidence="12" id="KW-1185">Reference proteome</keyword>
<dbReference type="SUPFAM" id="SSF161098">
    <property type="entry name" value="MetI-like"/>
    <property type="match status" value="1"/>
</dbReference>
<evidence type="ECO:0000256" key="7">
    <source>
        <dbReference type="ARBA" id="ARBA00022989"/>
    </source>
</evidence>
<comment type="similarity">
    <text evidence="2">Belongs to the binding-protein-dependent transport system permease family. HisMQ subfamily.</text>
</comment>
<keyword evidence="6" id="KW-0029">Amino-acid transport</keyword>
<dbReference type="RefSeq" id="WP_339969468.1">
    <property type="nucleotide sequence ID" value="NZ_JAWMWG010000001.1"/>
</dbReference>
<reference evidence="11 12" key="1">
    <citation type="submission" date="2023-10" db="EMBL/GenBank/DDBJ databases">
        <title>Holzapfeliella saturejae sp. nov. isolated from Satureja montana flowers.</title>
        <authorList>
            <person name="Alcantara C."/>
            <person name="Zuniga M."/>
            <person name="Landete J.M."/>
            <person name="Monedero V."/>
        </authorList>
    </citation>
    <scope>NUCLEOTIDE SEQUENCE [LARGE SCALE GENOMIC DNA]</scope>
    <source>
        <strain evidence="11 12">He02</strain>
    </source>
</reference>
<feature type="transmembrane region" description="Helical" evidence="9">
    <location>
        <begin position="286"/>
        <end position="318"/>
    </location>
</feature>
<dbReference type="InterPro" id="IPR010065">
    <property type="entry name" value="AA_ABC_transptr_permease_3TM"/>
</dbReference>
<dbReference type="EMBL" id="JAWMWG010000001">
    <property type="protein sequence ID" value="MEJ6348364.1"/>
    <property type="molecule type" value="Genomic_DNA"/>
</dbReference>
<evidence type="ECO:0000256" key="3">
    <source>
        <dbReference type="ARBA" id="ARBA00022448"/>
    </source>
</evidence>
<dbReference type="Gene3D" id="1.10.3720.10">
    <property type="entry name" value="MetI-like"/>
    <property type="match status" value="1"/>
</dbReference>
<evidence type="ECO:0000256" key="2">
    <source>
        <dbReference type="ARBA" id="ARBA00010072"/>
    </source>
</evidence>
<dbReference type="CDD" id="cd06261">
    <property type="entry name" value="TM_PBP2"/>
    <property type="match status" value="1"/>
</dbReference>
<dbReference type="InterPro" id="IPR035906">
    <property type="entry name" value="MetI-like_sf"/>
</dbReference>
<dbReference type="NCBIfam" id="TIGR01726">
    <property type="entry name" value="HEQRo_perm_3TM"/>
    <property type="match status" value="1"/>
</dbReference>
<keyword evidence="4" id="KW-1003">Cell membrane</keyword>
<evidence type="ECO:0000256" key="4">
    <source>
        <dbReference type="ARBA" id="ARBA00022475"/>
    </source>
</evidence>
<evidence type="ECO:0000256" key="5">
    <source>
        <dbReference type="ARBA" id="ARBA00022692"/>
    </source>
</evidence>
<dbReference type="Pfam" id="PF00528">
    <property type="entry name" value="BPD_transp_1"/>
    <property type="match status" value="1"/>
</dbReference>
<dbReference type="SUPFAM" id="SSF53850">
    <property type="entry name" value="Periplasmic binding protein-like II"/>
    <property type="match status" value="1"/>
</dbReference>
<evidence type="ECO:0000256" key="8">
    <source>
        <dbReference type="ARBA" id="ARBA00023136"/>
    </source>
</evidence>
<accession>A0ABU8SGB0</accession>
<dbReference type="InterPro" id="IPR043429">
    <property type="entry name" value="ArtM/GltK/GlnP/TcyL/YhdX-like"/>
</dbReference>
<feature type="domain" description="ABC transmembrane type-1" evidence="10">
    <location>
        <begin position="294"/>
        <end position="473"/>
    </location>
</feature>
<evidence type="ECO:0000256" key="1">
    <source>
        <dbReference type="ARBA" id="ARBA00004651"/>
    </source>
</evidence>
<evidence type="ECO:0000259" key="10">
    <source>
        <dbReference type="PROSITE" id="PS50928"/>
    </source>
</evidence>
<keyword evidence="7 9" id="KW-1133">Transmembrane helix</keyword>
<evidence type="ECO:0000313" key="12">
    <source>
        <dbReference type="Proteomes" id="UP001377804"/>
    </source>
</evidence>
<evidence type="ECO:0000256" key="6">
    <source>
        <dbReference type="ARBA" id="ARBA00022970"/>
    </source>
</evidence>
<comment type="subcellular location">
    <subcellularLocation>
        <location evidence="1 9">Cell membrane</location>
        <topology evidence="1 9">Multi-pass membrane protein</topology>
    </subcellularLocation>
</comment>
<dbReference type="PANTHER" id="PTHR30614:SF20">
    <property type="entry name" value="GLUTAMINE TRANSPORT SYSTEM PERMEASE PROTEIN GLNP"/>
    <property type="match status" value="1"/>
</dbReference>
<keyword evidence="5 9" id="KW-0812">Transmembrane</keyword>
<evidence type="ECO:0000256" key="9">
    <source>
        <dbReference type="RuleBase" id="RU363032"/>
    </source>
</evidence>
<evidence type="ECO:0000313" key="11">
    <source>
        <dbReference type="EMBL" id="MEJ6348364.1"/>
    </source>
</evidence>
<dbReference type="SMART" id="SM00062">
    <property type="entry name" value="PBPb"/>
    <property type="match status" value="1"/>
</dbReference>
<protein>
    <submittedName>
        <fullName evidence="11">ABC transporter substrate-binding protein/permease</fullName>
    </submittedName>
</protein>
<dbReference type="InterPro" id="IPR001638">
    <property type="entry name" value="Solute-binding_3/MltF_N"/>
</dbReference>
<dbReference type="PANTHER" id="PTHR30614">
    <property type="entry name" value="MEMBRANE COMPONENT OF AMINO ACID ABC TRANSPORTER"/>
    <property type="match status" value="1"/>
</dbReference>
<sequence>MKGQKIVSQILGLLTVLIAVILATTNQPKVKAATVDEVKAKGELVMGTAPDYPPYEFLATVDGSQKVVGMDVQIGQDIADRLGVKLVVKTMDFDSLLVALETKKIDMVISGMSATDERKKSVDFSDPYYKSKQMFVIRKDEANDLKSASDIKNQTVGVQIGSMQQDILKSSFPEAKASALTNVNDLLLSLKSKKTAAFLTESAVAEAYVSHNSDIASISADVNEEDMSGTAIAFSKNSDDLVATANSVIKNIADNNLIQKYLADAGNYLESPSDQQQGPWQLVLSYWPYFVSGLGTTLLITVISIFFGVILGVVFALFRISHFKLLNMVTAAFVEFIRGTPLMIQIMFVYFGVGAFVNIPALISGIIAVSINSAAYVSEIIRGGINSVPKGQTEAARSLGLSAKDTFTSVIFPQAIKNIWPSLGNEFISLIKETSIVSIIGVADLIYQLKAVQSVTYQGVIPIVIAMIIYFVITYSLTKLLNHFEGKMKHE</sequence>
<dbReference type="PROSITE" id="PS50928">
    <property type="entry name" value="ABC_TM1"/>
    <property type="match status" value="1"/>
</dbReference>
<dbReference type="Gene3D" id="3.40.190.10">
    <property type="entry name" value="Periplasmic binding protein-like II"/>
    <property type="match status" value="2"/>
</dbReference>
<name>A0ABU8SGB0_9LACO</name>
<proteinExistence type="inferred from homology"/>
<dbReference type="InterPro" id="IPR000515">
    <property type="entry name" value="MetI-like"/>
</dbReference>
<feature type="transmembrane region" description="Helical" evidence="9">
    <location>
        <begin position="459"/>
        <end position="478"/>
    </location>
</feature>
<gene>
    <name evidence="11" type="ORF">R4Y45_03870</name>
</gene>